<dbReference type="SUPFAM" id="SSF47413">
    <property type="entry name" value="lambda repressor-like DNA-binding domains"/>
    <property type="match status" value="1"/>
</dbReference>
<gene>
    <name evidence="2" type="ORF">BFV95_4763</name>
</gene>
<proteinExistence type="predicted"/>
<organism evidence="2 3">
    <name type="scientific">Alteromonas macleodii</name>
    <name type="common">Pseudoalteromonas macleodii</name>
    <dbReference type="NCBI Taxonomy" id="28108"/>
    <lineage>
        <taxon>Bacteria</taxon>
        <taxon>Pseudomonadati</taxon>
        <taxon>Pseudomonadota</taxon>
        <taxon>Gammaproteobacteria</taxon>
        <taxon>Alteromonadales</taxon>
        <taxon>Alteromonadaceae</taxon>
        <taxon>Alteromonas/Salinimonas group</taxon>
        <taxon>Alteromonas</taxon>
    </lineage>
</organism>
<dbReference type="Gene3D" id="1.10.260.40">
    <property type="entry name" value="lambda repressor-like DNA-binding domains"/>
    <property type="match status" value="1"/>
</dbReference>
<name>A0AB36FRQ2_ALTMA</name>
<evidence type="ECO:0000313" key="2">
    <source>
        <dbReference type="EMBL" id="OES24496.1"/>
    </source>
</evidence>
<reference evidence="2 3" key="1">
    <citation type="submission" date="2016-09" db="EMBL/GenBank/DDBJ databases">
        <title>Draft Genome Sequence of four Alteromonas macleodii strains isolated from copper coupons and grown long-term at elevated copper levels.</title>
        <authorList>
            <person name="Cusick K."/>
            <person name="Dale J."/>
            <person name="Little B."/>
            <person name="Biffinger J."/>
        </authorList>
    </citation>
    <scope>NUCLEOTIDE SEQUENCE [LARGE SCALE GENOMIC DNA]</scope>
    <source>
        <strain evidence="2 3">KCP01</strain>
    </source>
</reference>
<feature type="domain" description="HTH cro/C1-type" evidence="1">
    <location>
        <begin position="7"/>
        <end position="28"/>
    </location>
</feature>
<protein>
    <recommendedName>
        <fullName evidence="1">HTH cro/C1-type domain-containing protein</fullName>
    </recommendedName>
</protein>
<dbReference type="InterPro" id="IPR001387">
    <property type="entry name" value="Cro/C1-type_HTH"/>
</dbReference>
<dbReference type="PROSITE" id="PS50943">
    <property type="entry name" value="HTH_CROC1"/>
    <property type="match status" value="1"/>
</dbReference>
<dbReference type="EMBL" id="MIPY01000061">
    <property type="protein sequence ID" value="OES24496.1"/>
    <property type="molecule type" value="Genomic_DNA"/>
</dbReference>
<sequence>MPSPEEVRALRNSMGLSQTKMAQLVGVSWNKKGSNTIRKWETPVGEENHRSISYGVWRLMLAIAGIVDPQDDVVKVRELH</sequence>
<dbReference type="AlphaFoldDB" id="A0AB36FRQ2"/>
<dbReference type="GO" id="GO:0003677">
    <property type="term" value="F:DNA binding"/>
    <property type="evidence" value="ECO:0007669"/>
    <property type="project" value="InterPro"/>
</dbReference>
<comment type="caution">
    <text evidence="2">The sequence shown here is derived from an EMBL/GenBank/DDBJ whole genome shotgun (WGS) entry which is preliminary data.</text>
</comment>
<dbReference type="Proteomes" id="UP000095392">
    <property type="component" value="Unassembled WGS sequence"/>
</dbReference>
<evidence type="ECO:0000313" key="3">
    <source>
        <dbReference type="Proteomes" id="UP000095392"/>
    </source>
</evidence>
<accession>A0AB36FRQ2</accession>
<dbReference type="InterPro" id="IPR010982">
    <property type="entry name" value="Lambda_DNA-bd_dom_sf"/>
</dbReference>
<dbReference type="CDD" id="cd00093">
    <property type="entry name" value="HTH_XRE"/>
    <property type="match status" value="1"/>
</dbReference>
<evidence type="ECO:0000259" key="1">
    <source>
        <dbReference type="PROSITE" id="PS50943"/>
    </source>
</evidence>
<keyword evidence="3" id="KW-1185">Reference proteome</keyword>